<dbReference type="Proteomes" id="UP000594967">
    <property type="component" value="Chromosome"/>
</dbReference>
<protein>
    <submittedName>
        <fullName evidence="4">Plasmid stabilisation system protein</fullName>
    </submittedName>
    <submittedName>
        <fullName evidence="3">Type II toxin-antitoxin system RelE/ParE family toxin</fullName>
    </submittedName>
</protein>
<dbReference type="PANTHER" id="PTHR33755:SF6">
    <property type="entry name" value="PLASMID STABILIZATION SYSTEM PROTEIN"/>
    <property type="match status" value="1"/>
</dbReference>
<name>A0A2X4V2E1_SERPL</name>
<evidence type="ECO:0000313" key="3">
    <source>
        <dbReference type="EMBL" id="QPS19085.1"/>
    </source>
</evidence>
<dbReference type="Pfam" id="PF05016">
    <property type="entry name" value="ParE_toxin"/>
    <property type="match status" value="1"/>
</dbReference>
<evidence type="ECO:0000256" key="1">
    <source>
        <dbReference type="ARBA" id="ARBA00006226"/>
    </source>
</evidence>
<keyword evidence="6" id="KW-1185">Reference proteome</keyword>
<evidence type="ECO:0000313" key="4">
    <source>
        <dbReference type="EMBL" id="SQI45221.1"/>
    </source>
</evidence>
<dbReference type="Proteomes" id="UP000248897">
    <property type="component" value="Chromosome 1"/>
</dbReference>
<organism evidence="4 5">
    <name type="scientific">Serratia plymuthica</name>
    <dbReference type="NCBI Taxonomy" id="82996"/>
    <lineage>
        <taxon>Bacteria</taxon>
        <taxon>Pseudomonadati</taxon>
        <taxon>Pseudomonadota</taxon>
        <taxon>Gammaproteobacteria</taxon>
        <taxon>Enterobacterales</taxon>
        <taxon>Yersiniaceae</taxon>
        <taxon>Serratia</taxon>
    </lineage>
</organism>
<dbReference type="EMBL" id="LS483469">
    <property type="protein sequence ID" value="SQI45221.1"/>
    <property type="molecule type" value="Genomic_DNA"/>
</dbReference>
<keyword evidence="2" id="KW-1277">Toxin-antitoxin system</keyword>
<dbReference type="PANTHER" id="PTHR33755">
    <property type="entry name" value="TOXIN PARE1-RELATED"/>
    <property type="match status" value="1"/>
</dbReference>
<gene>
    <name evidence="3" type="ORF">I6G64_15935</name>
    <name evidence="4" type="ORF">NCTC12961_05122</name>
</gene>
<proteinExistence type="inferred from homology"/>
<sequence length="97" mass="11192">MGLTLSPVAIRDIENIGDYIAQDNPARALSFISELYNQCQRIGESPEVYQKRPELGRDVRISTYGKYLIVFTAIQRNVRIERILHGARNILRLLAYR</sequence>
<dbReference type="InterPro" id="IPR035093">
    <property type="entry name" value="RelE/ParE_toxin_dom_sf"/>
</dbReference>
<dbReference type="InterPro" id="IPR007712">
    <property type="entry name" value="RelE/ParE_toxin"/>
</dbReference>
<dbReference type="RefSeq" id="WP_063200823.1">
    <property type="nucleotide sequence ID" value="NZ_CAMITG010000001.1"/>
</dbReference>
<reference evidence="3 6" key="2">
    <citation type="submission" date="2020-12" db="EMBL/GenBank/DDBJ databases">
        <title>FDA dAtabase for Regulatory Grade micrObial Sequences (FDA-ARGOS): Supporting development and validation of Infectious Disease Dx tests.</title>
        <authorList>
            <person name="Sproer C."/>
            <person name="Gronow S."/>
            <person name="Severitt S."/>
            <person name="Schroder I."/>
            <person name="Tallon L."/>
            <person name="Sadzewicz L."/>
            <person name="Zhao X."/>
            <person name="Boylan J."/>
            <person name="Ott S."/>
            <person name="Bowen H."/>
            <person name="Vavikolanu K."/>
            <person name="Mehta A."/>
            <person name="Aluvathingal J."/>
            <person name="Nadendla S."/>
            <person name="Lowell S."/>
            <person name="Myers T."/>
            <person name="Yan Y."/>
            <person name="Sichtig H."/>
        </authorList>
    </citation>
    <scope>NUCLEOTIDE SEQUENCE [LARGE SCALE GENOMIC DNA]</scope>
    <source>
        <strain evidence="3 6">FDAARGOS_907</strain>
    </source>
</reference>
<reference evidence="4 5" key="1">
    <citation type="submission" date="2018-06" db="EMBL/GenBank/DDBJ databases">
        <authorList>
            <consortium name="Pathogen Informatics"/>
            <person name="Doyle S."/>
        </authorList>
    </citation>
    <scope>NUCLEOTIDE SEQUENCE [LARGE SCALE GENOMIC DNA]</scope>
    <source>
        <strain evidence="4 5">NCTC12961</strain>
    </source>
</reference>
<evidence type="ECO:0000256" key="2">
    <source>
        <dbReference type="ARBA" id="ARBA00022649"/>
    </source>
</evidence>
<dbReference type="Gene3D" id="3.30.2310.20">
    <property type="entry name" value="RelE-like"/>
    <property type="match status" value="1"/>
</dbReference>
<dbReference type="EMBL" id="CP065673">
    <property type="protein sequence ID" value="QPS19085.1"/>
    <property type="molecule type" value="Genomic_DNA"/>
</dbReference>
<accession>A0A2X4V2E1</accession>
<comment type="similarity">
    <text evidence="1">Belongs to the RelE toxin family.</text>
</comment>
<dbReference type="InterPro" id="IPR051803">
    <property type="entry name" value="TA_system_RelE-like_toxin"/>
</dbReference>
<dbReference type="STRING" id="82996.ADP72_14420"/>
<evidence type="ECO:0000313" key="5">
    <source>
        <dbReference type="Proteomes" id="UP000248897"/>
    </source>
</evidence>
<dbReference type="AlphaFoldDB" id="A0A2X4V2E1"/>
<evidence type="ECO:0000313" key="6">
    <source>
        <dbReference type="Proteomes" id="UP000594967"/>
    </source>
</evidence>